<dbReference type="GO" id="GO:0016020">
    <property type="term" value="C:membrane"/>
    <property type="evidence" value="ECO:0007669"/>
    <property type="project" value="InterPro"/>
</dbReference>
<evidence type="ECO:0000256" key="1">
    <source>
        <dbReference type="ARBA" id="ARBA00010634"/>
    </source>
</evidence>
<accession>A0A0H3A734</accession>
<protein>
    <submittedName>
        <fullName evidence="4">VacJ family lipoprotein</fullName>
    </submittedName>
</protein>
<dbReference type="PANTHER" id="PTHR30035:SF3">
    <property type="entry name" value="INTERMEMBRANE PHOSPHOLIPID TRANSPORT SYSTEM LIPOPROTEIN MLAA"/>
    <property type="match status" value="1"/>
</dbReference>
<organism evidence="4 5">
    <name type="scientific">Nitratidesulfovibrio vulgaris (strain DP4)</name>
    <name type="common">Desulfovibrio vulgaris</name>
    <dbReference type="NCBI Taxonomy" id="391774"/>
    <lineage>
        <taxon>Bacteria</taxon>
        <taxon>Pseudomonadati</taxon>
        <taxon>Thermodesulfobacteriota</taxon>
        <taxon>Desulfovibrionia</taxon>
        <taxon>Desulfovibrionales</taxon>
        <taxon>Desulfovibrionaceae</taxon>
        <taxon>Nitratidesulfovibrio</taxon>
    </lineage>
</organism>
<dbReference type="KEGG" id="dvl:Dvul_0227"/>
<reference evidence="5" key="1">
    <citation type="journal article" date="2009" name="Environ. Microbiol.">
        <title>Contribution of mobile genetic elements to Desulfovibrio vulgaris genome plasticity.</title>
        <authorList>
            <person name="Walker C.B."/>
            <person name="Stolyar S."/>
            <person name="Chivian D."/>
            <person name="Pinel N."/>
            <person name="Gabster J.A."/>
            <person name="Dehal P.S."/>
            <person name="He Z."/>
            <person name="Yang Z.K."/>
            <person name="Yen H.C."/>
            <person name="Zhou J."/>
            <person name="Wall J.D."/>
            <person name="Hazen T.C."/>
            <person name="Arkin A.P."/>
            <person name="Stahl D.A."/>
        </authorList>
    </citation>
    <scope>NUCLEOTIDE SEQUENCE [LARGE SCALE GENOMIC DNA]</scope>
    <source>
        <strain evidence="5">DP4</strain>
    </source>
</reference>
<feature type="region of interest" description="Disordered" evidence="3">
    <location>
        <begin position="62"/>
        <end position="87"/>
    </location>
</feature>
<keyword evidence="4" id="KW-0449">Lipoprotein</keyword>
<dbReference type="Pfam" id="PF04333">
    <property type="entry name" value="MlaA"/>
    <property type="match status" value="1"/>
</dbReference>
<dbReference type="PANTHER" id="PTHR30035">
    <property type="entry name" value="LIPOPROTEIN VACJ-RELATED"/>
    <property type="match status" value="1"/>
</dbReference>
<sequence>MTAWTPSALPATPPAQDAVVRPAARHLLSRLVLTHLVRGLTIAMLAAGLAGCAATMENPAGAAPPPPFTAPVTHAPEHKAPPRDAATQVERDDPLEAYNRRMYAFNARLDRYVFLPVVDLYETVVPQPFRNGIGNVFDNVGEIPTFANCLLQGRFDKSAITLGRFALNTTFGLLGLFDVAEGAGLYAQDEDFGQTLGVWGVPAGPYVILPVLGPSTVRDTAGYAGDFGLRYMVYDTLYEETGNADATALRWGVTALEAVDTRSRIPLRYYDAGTPFEYEWLRFLYLEKRKADIAR</sequence>
<proteinExistence type="inferred from homology"/>
<comment type="similarity">
    <text evidence="1">Belongs to the MlaA family.</text>
</comment>
<evidence type="ECO:0000256" key="3">
    <source>
        <dbReference type="SAM" id="MobiDB-lite"/>
    </source>
</evidence>
<dbReference type="EMBL" id="CP000527">
    <property type="protein sequence ID" value="ABM27251.1"/>
    <property type="molecule type" value="Genomic_DNA"/>
</dbReference>
<dbReference type="InterPro" id="IPR007428">
    <property type="entry name" value="MlaA"/>
</dbReference>
<dbReference type="PRINTS" id="PR01805">
    <property type="entry name" value="VACJLIPOPROT"/>
</dbReference>
<evidence type="ECO:0000313" key="5">
    <source>
        <dbReference type="Proteomes" id="UP000009173"/>
    </source>
</evidence>
<dbReference type="GO" id="GO:0120010">
    <property type="term" value="P:intermembrane phospholipid transfer"/>
    <property type="evidence" value="ECO:0007669"/>
    <property type="project" value="TreeGrafter"/>
</dbReference>
<dbReference type="Proteomes" id="UP000009173">
    <property type="component" value="Chromosome"/>
</dbReference>
<dbReference type="AlphaFoldDB" id="A0A0H3A734"/>
<evidence type="ECO:0000256" key="2">
    <source>
        <dbReference type="ARBA" id="ARBA00022729"/>
    </source>
</evidence>
<evidence type="ECO:0000313" key="4">
    <source>
        <dbReference type="EMBL" id="ABM27251.1"/>
    </source>
</evidence>
<keyword evidence="2" id="KW-0732">Signal</keyword>
<dbReference type="RefSeq" id="WP_011791475.1">
    <property type="nucleotide sequence ID" value="NC_008751.1"/>
</dbReference>
<dbReference type="HOGENOM" id="CLU_059326_2_2_7"/>
<name>A0A0H3A734_NITV4</name>
<gene>
    <name evidence="4" type="ordered locus">Dvul_0227</name>
</gene>